<dbReference type="InterPro" id="IPR036259">
    <property type="entry name" value="MFS_trans_sf"/>
</dbReference>
<dbReference type="RefSeq" id="WP_201373985.1">
    <property type="nucleotide sequence ID" value="NZ_BNJG01000002.1"/>
</dbReference>
<feature type="transmembrane region" description="Helical" evidence="6">
    <location>
        <begin position="54"/>
        <end position="77"/>
    </location>
</feature>
<proteinExistence type="predicted"/>
<dbReference type="Proteomes" id="UP000654345">
    <property type="component" value="Unassembled WGS sequence"/>
</dbReference>
<feature type="transmembrane region" description="Helical" evidence="6">
    <location>
        <begin position="24"/>
        <end position="48"/>
    </location>
</feature>
<evidence type="ECO:0000313" key="9">
    <source>
        <dbReference type="Proteomes" id="UP000654345"/>
    </source>
</evidence>
<comment type="subcellular location">
    <subcellularLocation>
        <location evidence="1">Cell membrane</location>
        <topology evidence="1">Multi-pass membrane protein</topology>
    </subcellularLocation>
</comment>
<comment type="caution">
    <text evidence="8">The sequence shown here is derived from an EMBL/GenBank/DDBJ whole genome shotgun (WGS) entry which is preliminary data.</text>
</comment>
<evidence type="ECO:0000256" key="4">
    <source>
        <dbReference type="ARBA" id="ARBA00022989"/>
    </source>
</evidence>
<evidence type="ECO:0000256" key="3">
    <source>
        <dbReference type="ARBA" id="ARBA00022692"/>
    </source>
</evidence>
<dbReference type="PANTHER" id="PTHR43124:SF10">
    <property type="entry name" value="PURINE EFFLUX PUMP PBUE"/>
    <property type="match status" value="1"/>
</dbReference>
<accession>A0ABQ3UY87</accession>
<keyword evidence="4 6" id="KW-1133">Transmembrane helix</keyword>
<dbReference type="PANTHER" id="PTHR43124">
    <property type="entry name" value="PURINE EFFLUX PUMP PBUE"/>
    <property type="match status" value="1"/>
</dbReference>
<dbReference type="PROSITE" id="PS50850">
    <property type="entry name" value="MFS"/>
    <property type="match status" value="1"/>
</dbReference>
<gene>
    <name evidence="8" type="ORF">KSB_60990</name>
</gene>
<keyword evidence="2" id="KW-1003">Cell membrane</keyword>
<dbReference type="EMBL" id="BNJG01000002">
    <property type="protein sequence ID" value="GHO57624.1"/>
    <property type="molecule type" value="Genomic_DNA"/>
</dbReference>
<feature type="transmembrane region" description="Helical" evidence="6">
    <location>
        <begin position="89"/>
        <end position="110"/>
    </location>
</feature>
<evidence type="ECO:0000259" key="7">
    <source>
        <dbReference type="PROSITE" id="PS50850"/>
    </source>
</evidence>
<dbReference type="Gene3D" id="1.20.1250.20">
    <property type="entry name" value="MFS general substrate transporter like domains"/>
    <property type="match status" value="1"/>
</dbReference>
<reference evidence="8 9" key="1">
    <citation type="journal article" date="2021" name="Int. J. Syst. Evol. Microbiol.">
        <title>Reticulibacter mediterranei gen. nov., sp. nov., within the new family Reticulibacteraceae fam. nov., and Ktedonospora formicarum gen. nov., sp. nov., Ktedonobacter robiniae sp. nov., Dictyobacter formicarum sp. nov. and Dictyobacter arantiisoli sp. nov., belonging to the class Ktedonobacteria.</title>
        <authorList>
            <person name="Yabe S."/>
            <person name="Zheng Y."/>
            <person name="Wang C.M."/>
            <person name="Sakai Y."/>
            <person name="Abe K."/>
            <person name="Yokota A."/>
            <person name="Donadio S."/>
            <person name="Cavaletti L."/>
            <person name="Monciardini P."/>
        </authorList>
    </citation>
    <scope>NUCLEOTIDE SEQUENCE [LARGE SCALE GENOMIC DNA]</scope>
    <source>
        <strain evidence="8 9">SOSP1-30</strain>
    </source>
</reference>
<feature type="domain" description="Major facilitator superfamily (MFS) profile" evidence="7">
    <location>
        <begin position="23"/>
        <end position="134"/>
    </location>
</feature>
<keyword evidence="3 6" id="KW-0812">Transmembrane</keyword>
<evidence type="ECO:0000256" key="6">
    <source>
        <dbReference type="SAM" id="Phobius"/>
    </source>
</evidence>
<keyword evidence="9" id="KW-1185">Reference proteome</keyword>
<name>A0ABQ3UY87_9CHLR</name>
<dbReference type="InterPro" id="IPR050189">
    <property type="entry name" value="MFS_Efflux_Transporters"/>
</dbReference>
<sequence length="134" mass="14280">MSQAQAHRSIAEEQASPTRINPRIILLSLGMFALGTDAFVVAGVLPTIVKEIEVSAGLVGQLITVFALTYGLGAPLLAALTGRWPRNRVLIGALGLFCLANLASALSPSFQLLLLTVHLNNDNRVSGQQREIHI</sequence>
<evidence type="ECO:0000256" key="1">
    <source>
        <dbReference type="ARBA" id="ARBA00004651"/>
    </source>
</evidence>
<evidence type="ECO:0000256" key="2">
    <source>
        <dbReference type="ARBA" id="ARBA00022475"/>
    </source>
</evidence>
<dbReference type="InterPro" id="IPR020846">
    <property type="entry name" value="MFS_dom"/>
</dbReference>
<dbReference type="Pfam" id="PF07690">
    <property type="entry name" value="MFS_1"/>
    <property type="match status" value="1"/>
</dbReference>
<dbReference type="InterPro" id="IPR011701">
    <property type="entry name" value="MFS"/>
</dbReference>
<evidence type="ECO:0000313" key="8">
    <source>
        <dbReference type="EMBL" id="GHO57624.1"/>
    </source>
</evidence>
<evidence type="ECO:0000256" key="5">
    <source>
        <dbReference type="ARBA" id="ARBA00023136"/>
    </source>
</evidence>
<organism evidence="8 9">
    <name type="scientific">Ktedonobacter robiniae</name>
    <dbReference type="NCBI Taxonomy" id="2778365"/>
    <lineage>
        <taxon>Bacteria</taxon>
        <taxon>Bacillati</taxon>
        <taxon>Chloroflexota</taxon>
        <taxon>Ktedonobacteria</taxon>
        <taxon>Ktedonobacterales</taxon>
        <taxon>Ktedonobacteraceae</taxon>
        <taxon>Ktedonobacter</taxon>
    </lineage>
</organism>
<dbReference type="SUPFAM" id="SSF103473">
    <property type="entry name" value="MFS general substrate transporter"/>
    <property type="match status" value="1"/>
</dbReference>
<keyword evidence="5 6" id="KW-0472">Membrane</keyword>
<protein>
    <recommendedName>
        <fullName evidence="7">Major facilitator superfamily (MFS) profile domain-containing protein</fullName>
    </recommendedName>
</protein>